<comment type="caution">
    <text evidence="2">The sequence shown here is derived from an EMBL/GenBank/DDBJ whole genome shotgun (WGS) entry which is preliminary data.</text>
</comment>
<evidence type="ECO:0000313" key="3">
    <source>
        <dbReference type="Proteomes" id="UP000239747"/>
    </source>
</evidence>
<evidence type="ECO:0000313" key="2">
    <source>
        <dbReference type="EMBL" id="PQJ30636.1"/>
    </source>
</evidence>
<dbReference type="RefSeq" id="WP_105069820.1">
    <property type="nucleotide sequence ID" value="NZ_MTPW01000001.1"/>
</dbReference>
<accession>A0A2S7U6K1</accession>
<name>A0A2S7U6K1_9FLAO</name>
<proteinExistence type="predicted"/>
<organism evidence="2 3">
    <name type="scientific">Nonlabens arenilitoris</name>
    <dbReference type="NCBI Taxonomy" id="1217969"/>
    <lineage>
        <taxon>Bacteria</taxon>
        <taxon>Pseudomonadati</taxon>
        <taxon>Bacteroidota</taxon>
        <taxon>Flavobacteriia</taxon>
        <taxon>Flavobacteriales</taxon>
        <taxon>Flavobacteriaceae</taxon>
        <taxon>Nonlabens</taxon>
    </lineage>
</organism>
<dbReference type="AlphaFoldDB" id="A0A2S7U6K1"/>
<keyword evidence="1" id="KW-0732">Signal</keyword>
<sequence>MKSIAICIIALFVSLCCLAQNNDATSSDELNINQNIPYVKIGAGYWVPTKNLSRFLNNAPFFELGVVVPDDFYNRSFELGIQLVIPDQENYFLLRDNNLDFEIEATTILNAYLKLNKYIWESDQNRVELSFGLGISSIFLDPVTRDGDAVLDYDNINSFLVAPGLSYTLNLKDKSLIQISLEMHYTPFKMERGTTKDLDSFSLLPKISYRF</sequence>
<dbReference type="OrthoDB" id="1144320at2"/>
<protein>
    <recommendedName>
        <fullName evidence="4">Outer membrane protein beta-barrel domain-containing protein</fullName>
    </recommendedName>
</protein>
<dbReference type="EMBL" id="MTPW01000001">
    <property type="protein sequence ID" value="PQJ30636.1"/>
    <property type="molecule type" value="Genomic_DNA"/>
</dbReference>
<feature type="chain" id="PRO_5015623349" description="Outer membrane protein beta-barrel domain-containing protein" evidence="1">
    <location>
        <begin position="20"/>
        <end position="211"/>
    </location>
</feature>
<evidence type="ECO:0000256" key="1">
    <source>
        <dbReference type="SAM" id="SignalP"/>
    </source>
</evidence>
<reference evidence="2 3" key="1">
    <citation type="submission" date="2017-01" db="EMBL/GenBank/DDBJ databases">
        <title>Trade-off between light-utilization and light-protection in marine flavobacteria.</title>
        <authorList>
            <person name="Kumagai Y."/>
            <person name="Yoshizawa S."/>
            <person name="Kogure K."/>
            <person name="Iwasaki W."/>
        </authorList>
    </citation>
    <scope>NUCLEOTIDE SEQUENCE [LARGE SCALE GENOMIC DNA]</scope>
    <source>
        <strain evidence="2 3">KCTC 32109</strain>
    </source>
</reference>
<evidence type="ECO:0008006" key="4">
    <source>
        <dbReference type="Google" id="ProtNLM"/>
    </source>
</evidence>
<dbReference type="Proteomes" id="UP000239747">
    <property type="component" value="Unassembled WGS sequence"/>
</dbReference>
<gene>
    <name evidence="2" type="ORF">BST92_01205</name>
</gene>
<keyword evidence="3" id="KW-1185">Reference proteome</keyword>
<feature type="signal peptide" evidence="1">
    <location>
        <begin position="1"/>
        <end position="19"/>
    </location>
</feature>